<dbReference type="AlphaFoldDB" id="A0A081N933"/>
<dbReference type="RefSeq" id="WP_145912467.1">
    <property type="nucleotide sequence ID" value="NZ_JOKG01000002.1"/>
</dbReference>
<feature type="region of interest" description="Disordered" evidence="1">
    <location>
        <begin position="1"/>
        <end position="29"/>
    </location>
</feature>
<reference evidence="2 3" key="1">
    <citation type="submission" date="2014-06" db="EMBL/GenBank/DDBJ databases">
        <title>Whole Genome Sequences of Three Symbiotic Endozoicomonas Bacteria.</title>
        <authorList>
            <person name="Neave M.J."/>
            <person name="Apprill A."/>
            <person name="Voolstra C.R."/>
        </authorList>
    </citation>
    <scope>NUCLEOTIDE SEQUENCE [LARGE SCALE GENOMIC DNA]</scope>
    <source>
        <strain evidence="2 3">LMG 24815</strain>
    </source>
</reference>
<protein>
    <submittedName>
        <fullName evidence="2">Uncharacterized protein</fullName>
    </submittedName>
</protein>
<dbReference type="Proteomes" id="UP000028006">
    <property type="component" value="Unassembled WGS sequence"/>
</dbReference>
<gene>
    <name evidence="2" type="ORF">GZ77_12000</name>
</gene>
<feature type="compositionally biased region" description="Low complexity" evidence="1">
    <location>
        <begin position="67"/>
        <end position="83"/>
    </location>
</feature>
<evidence type="ECO:0000313" key="3">
    <source>
        <dbReference type="Proteomes" id="UP000028006"/>
    </source>
</evidence>
<evidence type="ECO:0000256" key="1">
    <source>
        <dbReference type="SAM" id="MobiDB-lite"/>
    </source>
</evidence>
<sequence length="122" mass="13668">MSNDSKYKQDKTPHWHNEQPPPCMGCQHSGHERYADEYMRHAPPPPYFGHPYYQYPHPGMMPPSPYPSEAQSQQKPQQQAASPLTDQAQSMVEGALGEDAGIFLKNCLAPLAWMIESSGKGL</sequence>
<keyword evidence="3" id="KW-1185">Reference proteome</keyword>
<dbReference type="EMBL" id="JOKG01000002">
    <property type="protein sequence ID" value="KEQ14956.1"/>
    <property type="molecule type" value="Genomic_DNA"/>
</dbReference>
<organism evidence="2 3">
    <name type="scientific">Endozoicomonas montiporae</name>
    <dbReference type="NCBI Taxonomy" id="1027273"/>
    <lineage>
        <taxon>Bacteria</taxon>
        <taxon>Pseudomonadati</taxon>
        <taxon>Pseudomonadota</taxon>
        <taxon>Gammaproteobacteria</taxon>
        <taxon>Oceanospirillales</taxon>
        <taxon>Endozoicomonadaceae</taxon>
        <taxon>Endozoicomonas</taxon>
    </lineage>
</organism>
<comment type="caution">
    <text evidence="2">The sequence shown here is derived from an EMBL/GenBank/DDBJ whole genome shotgun (WGS) entry which is preliminary data.</text>
</comment>
<evidence type="ECO:0000313" key="2">
    <source>
        <dbReference type="EMBL" id="KEQ14956.1"/>
    </source>
</evidence>
<accession>A0A081N933</accession>
<feature type="compositionally biased region" description="Basic and acidic residues" evidence="1">
    <location>
        <begin position="1"/>
        <end position="17"/>
    </location>
</feature>
<proteinExistence type="predicted"/>
<name>A0A081N933_9GAMM</name>
<feature type="region of interest" description="Disordered" evidence="1">
    <location>
        <begin position="58"/>
        <end position="92"/>
    </location>
</feature>